<evidence type="ECO:0000313" key="1">
    <source>
        <dbReference type="EMBL" id="AEI06686.1"/>
    </source>
</evidence>
<dbReference type="STRING" id="504832.OCA5_c19760"/>
<protein>
    <recommendedName>
        <fullName evidence="3">Methyltransferase</fullName>
    </recommendedName>
</protein>
<evidence type="ECO:0000313" key="2">
    <source>
        <dbReference type="Proteomes" id="UP000007730"/>
    </source>
</evidence>
<dbReference type="Proteomes" id="UP000007730">
    <property type="component" value="Chromosome"/>
</dbReference>
<dbReference type="AlphaFoldDB" id="F8BVI1"/>
<dbReference type="EMBL" id="CP002826">
    <property type="protein sequence ID" value="AEI06686.1"/>
    <property type="molecule type" value="Genomic_DNA"/>
</dbReference>
<gene>
    <name evidence="1" type="ordered locus">OCA5_c19760</name>
</gene>
<evidence type="ECO:0008006" key="3">
    <source>
        <dbReference type="Google" id="ProtNLM"/>
    </source>
</evidence>
<dbReference type="OrthoDB" id="9816424at2"/>
<dbReference type="KEGG" id="ocg:OCA5_c19760"/>
<accession>F8BVI1</accession>
<dbReference type="Gene3D" id="3.40.50.150">
    <property type="entry name" value="Vaccinia Virus protein VP39"/>
    <property type="match status" value="1"/>
</dbReference>
<organism evidence="1 2">
    <name type="scientific">Afipia carboxidovorans (strain ATCC 49405 / DSM 1227 / KCTC 32145 / OM5)</name>
    <name type="common">Oligotropha carboxidovorans</name>
    <dbReference type="NCBI Taxonomy" id="504832"/>
    <lineage>
        <taxon>Bacteria</taxon>
        <taxon>Pseudomonadati</taxon>
        <taxon>Pseudomonadota</taxon>
        <taxon>Alphaproteobacteria</taxon>
        <taxon>Hyphomicrobiales</taxon>
        <taxon>Nitrobacteraceae</taxon>
        <taxon>Afipia</taxon>
    </lineage>
</organism>
<keyword evidence="2" id="KW-1185">Reference proteome</keyword>
<reference evidence="1 2" key="1">
    <citation type="journal article" date="2011" name="J. Bacteriol.">
        <title>Complete genome sequences of the chemolithoautotrophic Oligotropha carboxidovorans strains OM4 and OM5.</title>
        <authorList>
            <person name="Volland S."/>
            <person name="Rachinger M."/>
            <person name="Strittmatter A."/>
            <person name="Daniel R."/>
            <person name="Gottschalk G."/>
            <person name="Meyer O."/>
        </authorList>
    </citation>
    <scope>NUCLEOTIDE SEQUENCE [LARGE SCALE GENOMIC DNA]</scope>
    <source>
        <strain evidence="2">ATCC 49405 / DSM 1227 / KCTC 32145 / OM5</strain>
    </source>
</reference>
<proteinExistence type="predicted"/>
<name>F8BVI1_AFIC5</name>
<sequence>MDAIVDEMGGIQVVLDDGSHFGRHQEASFKHLFPKLPDGGLYIIEDLHAAYWPSFEGGYRKAGTGIEMIKSLIGDMHHNYHDEKIGFSRSIASLHVFDSITVIQKRRPLRFRSCNAGKKE</sequence>
<dbReference type="SUPFAM" id="SSF53335">
    <property type="entry name" value="S-adenosyl-L-methionine-dependent methyltransferases"/>
    <property type="match status" value="1"/>
</dbReference>
<dbReference type="InterPro" id="IPR029063">
    <property type="entry name" value="SAM-dependent_MTases_sf"/>
</dbReference>
<dbReference type="HOGENOM" id="CLU_2047288_0_0_5"/>